<accession>A0A0B7B6C6</accession>
<dbReference type="PANTHER" id="PTHR23322:SF96">
    <property type="entry name" value="FAS-ASSOCIATED FACTOR 1"/>
    <property type="match status" value="1"/>
</dbReference>
<protein>
    <recommendedName>
        <fullName evidence="2">UBX domain-containing protein</fullName>
    </recommendedName>
</protein>
<feature type="region of interest" description="Disordered" evidence="1">
    <location>
        <begin position="13"/>
        <end position="55"/>
    </location>
</feature>
<proteinExistence type="predicted"/>
<name>A0A0B7B6C6_9EUPU</name>
<dbReference type="Gene3D" id="3.10.20.90">
    <property type="entry name" value="Phosphatidylinositol 3-kinase Catalytic Subunit, Chain A, domain 1"/>
    <property type="match status" value="1"/>
</dbReference>
<dbReference type="GO" id="GO:0005634">
    <property type="term" value="C:nucleus"/>
    <property type="evidence" value="ECO:0007669"/>
    <property type="project" value="TreeGrafter"/>
</dbReference>
<dbReference type="InterPro" id="IPR050730">
    <property type="entry name" value="UBX_domain-protein"/>
</dbReference>
<dbReference type="PROSITE" id="PS50033">
    <property type="entry name" value="UBX"/>
    <property type="match status" value="1"/>
</dbReference>
<evidence type="ECO:0000313" key="3">
    <source>
        <dbReference type="EMBL" id="CEK87675.1"/>
    </source>
</evidence>
<feature type="compositionally biased region" description="Basic and acidic residues" evidence="1">
    <location>
        <begin position="13"/>
        <end position="36"/>
    </location>
</feature>
<dbReference type="InterPro" id="IPR029071">
    <property type="entry name" value="Ubiquitin-like_domsf"/>
</dbReference>
<dbReference type="SMART" id="SM00166">
    <property type="entry name" value="UBX"/>
    <property type="match status" value="1"/>
</dbReference>
<evidence type="ECO:0000256" key="1">
    <source>
        <dbReference type="SAM" id="MobiDB-lite"/>
    </source>
</evidence>
<reference evidence="3" key="1">
    <citation type="submission" date="2014-12" db="EMBL/GenBank/DDBJ databases">
        <title>Insight into the proteome of Arion vulgaris.</title>
        <authorList>
            <person name="Aradska J."/>
            <person name="Bulat T."/>
            <person name="Smidak R."/>
            <person name="Sarate P."/>
            <person name="Gangsoo J."/>
            <person name="Sialana F."/>
            <person name="Bilban M."/>
            <person name="Lubec G."/>
        </authorList>
    </citation>
    <scope>NUCLEOTIDE SEQUENCE</scope>
    <source>
        <tissue evidence="3">Skin</tissue>
    </source>
</reference>
<dbReference type="GO" id="GO:0043130">
    <property type="term" value="F:ubiquitin binding"/>
    <property type="evidence" value="ECO:0007669"/>
    <property type="project" value="TreeGrafter"/>
</dbReference>
<dbReference type="SUPFAM" id="SSF54236">
    <property type="entry name" value="Ubiquitin-like"/>
    <property type="match status" value="1"/>
</dbReference>
<feature type="compositionally biased region" description="Basic and acidic residues" evidence="1">
    <location>
        <begin position="45"/>
        <end position="55"/>
    </location>
</feature>
<dbReference type="PANTHER" id="PTHR23322">
    <property type="entry name" value="FAS-ASSOCIATED PROTEIN"/>
    <property type="match status" value="1"/>
</dbReference>
<feature type="domain" description="UBX" evidence="2">
    <location>
        <begin position="105"/>
        <end position="182"/>
    </location>
</feature>
<dbReference type="CDD" id="cd01771">
    <property type="entry name" value="UBX_UBXN3A"/>
    <property type="match status" value="1"/>
</dbReference>
<dbReference type="Pfam" id="PF00789">
    <property type="entry name" value="UBX"/>
    <property type="match status" value="1"/>
</dbReference>
<dbReference type="InterPro" id="IPR001012">
    <property type="entry name" value="UBX_dom"/>
</dbReference>
<dbReference type="InterPro" id="IPR033043">
    <property type="entry name" value="FAF1-like_UBX"/>
</dbReference>
<dbReference type="GO" id="GO:0036503">
    <property type="term" value="P:ERAD pathway"/>
    <property type="evidence" value="ECO:0007669"/>
    <property type="project" value="TreeGrafter"/>
</dbReference>
<dbReference type="EMBL" id="HACG01040810">
    <property type="protein sequence ID" value="CEK87675.1"/>
    <property type="molecule type" value="Transcribed_RNA"/>
</dbReference>
<dbReference type="GO" id="GO:0005783">
    <property type="term" value="C:endoplasmic reticulum"/>
    <property type="evidence" value="ECO:0007669"/>
    <property type="project" value="TreeGrafter"/>
</dbReference>
<evidence type="ECO:0000259" key="2">
    <source>
        <dbReference type="PROSITE" id="PS50033"/>
    </source>
</evidence>
<dbReference type="AlphaFoldDB" id="A0A0B7B6C6"/>
<gene>
    <name evidence="3" type="primary">ORF160706</name>
</gene>
<organism evidence="3">
    <name type="scientific">Arion vulgaris</name>
    <dbReference type="NCBI Taxonomy" id="1028688"/>
    <lineage>
        <taxon>Eukaryota</taxon>
        <taxon>Metazoa</taxon>
        <taxon>Spiralia</taxon>
        <taxon>Lophotrochozoa</taxon>
        <taxon>Mollusca</taxon>
        <taxon>Gastropoda</taxon>
        <taxon>Heterobranchia</taxon>
        <taxon>Euthyneura</taxon>
        <taxon>Panpulmonata</taxon>
        <taxon>Eupulmonata</taxon>
        <taxon>Stylommatophora</taxon>
        <taxon>Helicina</taxon>
        <taxon>Arionoidea</taxon>
        <taxon>Arionidae</taxon>
        <taxon>Arion</taxon>
    </lineage>
</organism>
<sequence>MMTRLIHAVEVFHEQKQGELNEGKDREARERIKQEQDMAYQESLAADRKKAEAQKIEADKQREEMEKLIEEQKEVENQKQEKKLIKEAISKSIATAVPDEPPEDGNGRICCLRFRVTKTETITRRFLAENTLGDLLNFLTSLGFHTEDYKVLTTFPRRDISALDTSSTLEALKLYPQETLILEER</sequence>